<dbReference type="SUPFAM" id="SSF49464">
    <property type="entry name" value="Carboxypeptidase regulatory domain-like"/>
    <property type="match status" value="1"/>
</dbReference>
<reference evidence="3" key="1">
    <citation type="submission" date="2022-11" db="UniProtKB">
        <authorList>
            <consortium name="WormBaseParasite"/>
        </authorList>
    </citation>
    <scope>IDENTIFICATION</scope>
</reference>
<keyword evidence="1" id="KW-0732">Signal</keyword>
<name>A0A915NH55_9BILA</name>
<dbReference type="AlphaFoldDB" id="A0A915NH55"/>
<feature type="signal peptide" evidence="1">
    <location>
        <begin position="1"/>
        <end position="20"/>
    </location>
</feature>
<dbReference type="WBParaSite" id="scf7180000417355.g1183">
    <property type="protein sequence ID" value="scf7180000417355.g1183"/>
    <property type="gene ID" value="scf7180000417355.g1183"/>
</dbReference>
<evidence type="ECO:0000313" key="2">
    <source>
        <dbReference type="Proteomes" id="UP000887560"/>
    </source>
</evidence>
<proteinExistence type="predicted"/>
<protein>
    <submittedName>
        <fullName evidence="3">Uncharacterized protein</fullName>
    </submittedName>
</protein>
<feature type="chain" id="PRO_5036972526" evidence="1">
    <location>
        <begin position="21"/>
        <end position="145"/>
    </location>
</feature>
<evidence type="ECO:0000256" key="1">
    <source>
        <dbReference type="SAM" id="SignalP"/>
    </source>
</evidence>
<accession>A0A915NH55</accession>
<keyword evidence="2" id="KW-1185">Reference proteome</keyword>
<sequence length="145" mass="16041">MFSFTELFLIYLIIPKIVNGIHVEISGTVYCKFHLGDTSVKARLQGAKVELLERETLFKEGVFAEGLTDENGIFKIEGDPTDGNLLATGHHYATDISLLPGQEGKYELEISVGVAVAADVTFEGKKVQIENDEKHLKTTIDMIKK</sequence>
<organism evidence="2 3">
    <name type="scientific">Meloidogyne floridensis</name>
    <dbReference type="NCBI Taxonomy" id="298350"/>
    <lineage>
        <taxon>Eukaryota</taxon>
        <taxon>Metazoa</taxon>
        <taxon>Ecdysozoa</taxon>
        <taxon>Nematoda</taxon>
        <taxon>Chromadorea</taxon>
        <taxon>Rhabditida</taxon>
        <taxon>Tylenchina</taxon>
        <taxon>Tylenchomorpha</taxon>
        <taxon>Tylenchoidea</taxon>
        <taxon>Meloidogynidae</taxon>
        <taxon>Meloidogyninae</taxon>
        <taxon>Meloidogyne</taxon>
    </lineage>
</organism>
<dbReference type="InterPro" id="IPR008969">
    <property type="entry name" value="CarboxyPept-like_regulatory"/>
</dbReference>
<dbReference type="InterPro" id="IPR038479">
    <property type="entry name" value="Transthyretin-like_sf"/>
</dbReference>
<evidence type="ECO:0000313" key="3">
    <source>
        <dbReference type="WBParaSite" id="scf7180000417355.g1183"/>
    </source>
</evidence>
<dbReference type="Gene3D" id="2.60.40.3330">
    <property type="match status" value="1"/>
</dbReference>
<dbReference type="Proteomes" id="UP000887560">
    <property type="component" value="Unplaced"/>
</dbReference>